<accession>A0A919AC31</accession>
<feature type="compositionally biased region" description="Low complexity" evidence="1">
    <location>
        <begin position="1"/>
        <end position="12"/>
    </location>
</feature>
<comment type="caution">
    <text evidence="2">The sequence shown here is derived from an EMBL/GenBank/DDBJ whole genome shotgun (WGS) entry which is preliminary data.</text>
</comment>
<evidence type="ECO:0000313" key="3">
    <source>
        <dbReference type="Proteomes" id="UP000630718"/>
    </source>
</evidence>
<gene>
    <name evidence="2" type="ORF">GCM10018772_24410</name>
</gene>
<proteinExistence type="predicted"/>
<feature type="region of interest" description="Disordered" evidence="1">
    <location>
        <begin position="1"/>
        <end position="35"/>
    </location>
</feature>
<evidence type="ECO:0000256" key="1">
    <source>
        <dbReference type="SAM" id="MobiDB-lite"/>
    </source>
</evidence>
<evidence type="ECO:0000313" key="2">
    <source>
        <dbReference type="EMBL" id="GHE99179.1"/>
    </source>
</evidence>
<dbReference type="Proteomes" id="UP000630718">
    <property type="component" value="Unassembled WGS sequence"/>
</dbReference>
<reference evidence="2" key="2">
    <citation type="submission" date="2020-09" db="EMBL/GenBank/DDBJ databases">
        <authorList>
            <person name="Sun Q."/>
            <person name="Ohkuma M."/>
        </authorList>
    </citation>
    <scope>NUCLEOTIDE SEQUENCE</scope>
    <source>
        <strain evidence="2">JCM 4477</strain>
    </source>
</reference>
<name>A0A919AC31_9ACTN</name>
<dbReference type="AlphaFoldDB" id="A0A919AC31"/>
<keyword evidence="3" id="KW-1185">Reference proteome</keyword>
<organism evidence="2 3">
    <name type="scientific">Streptomyces fumanus</name>
    <dbReference type="NCBI Taxonomy" id="67302"/>
    <lineage>
        <taxon>Bacteria</taxon>
        <taxon>Bacillati</taxon>
        <taxon>Actinomycetota</taxon>
        <taxon>Actinomycetes</taxon>
        <taxon>Kitasatosporales</taxon>
        <taxon>Streptomycetaceae</taxon>
        <taxon>Streptomyces</taxon>
    </lineage>
</organism>
<protein>
    <submittedName>
        <fullName evidence="2">Uncharacterized protein</fullName>
    </submittedName>
</protein>
<sequence>MPLTAGARRYPAPGGGPAPHCPRRPRRGALGPGAVIAREGGPAAVTARRVDPVAVTARHVAPAIADPDLSRPGR</sequence>
<dbReference type="EMBL" id="BNBI01000005">
    <property type="protein sequence ID" value="GHE99179.1"/>
    <property type="molecule type" value="Genomic_DNA"/>
</dbReference>
<reference evidence="2" key="1">
    <citation type="journal article" date="2014" name="Int. J. Syst. Evol. Microbiol.">
        <title>Complete genome sequence of Corynebacterium casei LMG S-19264T (=DSM 44701T), isolated from a smear-ripened cheese.</title>
        <authorList>
            <consortium name="US DOE Joint Genome Institute (JGI-PGF)"/>
            <person name="Walter F."/>
            <person name="Albersmeier A."/>
            <person name="Kalinowski J."/>
            <person name="Ruckert C."/>
        </authorList>
    </citation>
    <scope>NUCLEOTIDE SEQUENCE</scope>
    <source>
        <strain evidence="2">JCM 4477</strain>
    </source>
</reference>